<dbReference type="Pfam" id="PF01575">
    <property type="entry name" value="MaoC_dehydratas"/>
    <property type="match status" value="1"/>
</dbReference>
<dbReference type="InterPro" id="IPR002539">
    <property type="entry name" value="MaoC-like_dom"/>
</dbReference>
<dbReference type="AlphaFoldDB" id="A0A2T4UJX1"/>
<proteinExistence type="inferred from homology"/>
<keyword evidence="4" id="KW-1185">Reference proteome</keyword>
<dbReference type="PANTHER" id="PTHR43841">
    <property type="entry name" value="3-HYDROXYACYL-THIOESTER DEHYDRATASE HTDX-RELATED"/>
    <property type="match status" value="1"/>
</dbReference>
<accession>A0A2T4UJX1</accession>
<dbReference type="EMBL" id="PYYB01000001">
    <property type="protein sequence ID" value="PTL59529.1"/>
    <property type="molecule type" value="Genomic_DNA"/>
</dbReference>
<name>A0A2T4UJX1_9ACTN</name>
<reference evidence="3 4" key="1">
    <citation type="submission" date="2018-03" db="EMBL/GenBank/DDBJ databases">
        <title>Aquarubrobacter algicola gen. nov., sp. nov., a novel actinobacterium isolated from shallow eutrophic lake during the end of cyanobacterial harmful algal blooms.</title>
        <authorList>
            <person name="Chun S.J."/>
        </authorList>
    </citation>
    <scope>NUCLEOTIDE SEQUENCE [LARGE SCALE GENOMIC DNA]</scope>
    <source>
        <strain evidence="3 4">Seoho-28</strain>
    </source>
</reference>
<protein>
    <submittedName>
        <fullName evidence="3">Acyl dehydratase</fullName>
    </submittedName>
</protein>
<gene>
    <name evidence="3" type="ORF">C7Y72_07640</name>
</gene>
<dbReference type="Proteomes" id="UP000240739">
    <property type="component" value="Unassembled WGS sequence"/>
</dbReference>
<organism evidence="3 4">
    <name type="scientific">Paraconexibacter algicola</name>
    <dbReference type="NCBI Taxonomy" id="2133960"/>
    <lineage>
        <taxon>Bacteria</taxon>
        <taxon>Bacillati</taxon>
        <taxon>Actinomycetota</taxon>
        <taxon>Thermoleophilia</taxon>
        <taxon>Solirubrobacterales</taxon>
        <taxon>Paraconexibacteraceae</taxon>
        <taxon>Paraconexibacter</taxon>
    </lineage>
</organism>
<dbReference type="SUPFAM" id="SSF54637">
    <property type="entry name" value="Thioesterase/thiol ester dehydrase-isomerase"/>
    <property type="match status" value="1"/>
</dbReference>
<dbReference type="InterPro" id="IPR029069">
    <property type="entry name" value="HotDog_dom_sf"/>
</dbReference>
<dbReference type="Gene3D" id="3.10.129.10">
    <property type="entry name" value="Hotdog Thioesterase"/>
    <property type="match status" value="1"/>
</dbReference>
<sequence>MSPTFEETTPPVTRTQIVRFAGAAGDFNPMHHDEPFAQAAGEETVFAMGQLTAAILGEAVARWLGRDAITGYGVRFVGKVVPGDVLVLRGTPADQPGRYDLTVTRESDATVVLTGWATH</sequence>
<evidence type="ECO:0000313" key="3">
    <source>
        <dbReference type="EMBL" id="PTL59529.1"/>
    </source>
</evidence>
<dbReference type="PANTHER" id="PTHR43841:SF3">
    <property type="entry name" value="(3R)-HYDROXYACYL-ACP DEHYDRATASE SUBUNIT HADB"/>
    <property type="match status" value="1"/>
</dbReference>
<dbReference type="RefSeq" id="WP_107568174.1">
    <property type="nucleotide sequence ID" value="NZ_PYYB01000001.1"/>
</dbReference>
<feature type="domain" description="MaoC-like" evidence="2">
    <location>
        <begin position="8"/>
        <end position="91"/>
    </location>
</feature>
<comment type="caution">
    <text evidence="3">The sequence shown here is derived from an EMBL/GenBank/DDBJ whole genome shotgun (WGS) entry which is preliminary data.</text>
</comment>
<dbReference type="OrthoDB" id="9800237at2"/>
<evidence type="ECO:0000259" key="2">
    <source>
        <dbReference type="Pfam" id="PF01575"/>
    </source>
</evidence>
<comment type="similarity">
    <text evidence="1">Belongs to the enoyl-CoA hydratase/isomerase family.</text>
</comment>
<evidence type="ECO:0000313" key="4">
    <source>
        <dbReference type="Proteomes" id="UP000240739"/>
    </source>
</evidence>
<evidence type="ECO:0000256" key="1">
    <source>
        <dbReference type="ARBA" id="ARBA00005254"/>
    </source>
</evidence>